<reference evidence="4" key="1">
    <citation type="journal article" date="2023" name="Commun. Biol.">
        <title>Genome analysis of Parmales, the sister group of diatoms, reveals the evolutionary specialization of diatoms from phago-mixotrophs to photoautotrophs.</title>
        <authorList>
            <person name="Ban H."/>
            <person name="Sato S."/>
            <person name="Yoshikawa S."/>
            <person name="Yamada K."/>
            <person name="Nakamura Y."/>
            <person name="Ichinomiya M."/>
            <person name="Sato N."/>
            <person name="Blanc-Mathieu R."/>
            <person name="Endo H."/>
            <person name="Kuwata A."/>
            <person name="Ogata H."/>
        </authorList>
    </citation>
    <scope>NUCLEOTIDE SEQUENCE [LARGE SCALE GENOMIC DNA]</scope>
</reference>
<proteinExistence type="predicted"/>
<feature type="compositionally biased region" description="Acidic residues" evidence="2">
    <location>
        <begin position="119"/>
        <end position="137"/>
    </location>
</feature>
<feature type="compositionally biased region" description="Basic residues" evidence="2">
    <location>
        <begin position="152"/>
        <end position="169"/>
    </location>
</feature>
<comment type="caution">
    <text evidence="3">The sequence shown here is derived from an EMBL/GenBank/DDBJ whole genome shotgun (WGS) entry which is preliminary data.</text>
</comment>
<feature type="region of interest" description="Disordered" evidence="2">
    <location>
        <begin position="1"/>
        <end position="75"/>
    </location>
</feature>
<dbReference type="EMBL" id="BRYA01000277">
    <property type="protein sequence ID" value="GMI46058.1"/>
    <property type="molecule type" value="Genomic_DNA"/>
</dbReference>
<evidence type="ECO:0000256" key="2">
    <source>
        <dbReference type="SAM" id="MobiDB-lite"/>
    </source>
</evidence>
<feature type="region of interest" description="Disordered" evidence="2">
    <location>
        <begin position="98"/>
        <end position="205"/>
    </location>
</feature>
<organism evidence="3 4">
    <name type="scientific">Triparma columacea</name>
    <dbReference type="NCBI Taxonomy" id="722753"/>
    <lineage>
        <taxon>Eukaryota</taxon>
        <taxon>Sar</taxon>
        <taxon>Stramenopiles</taxon>
        <taxon>Ochrophyta</taxon>
        <taxon>Bolidophyceae</taxon>
        <taxon>Parmales</taxon>
        <taxon>Triparmaceae</taxon>
        <taxon>Triparma</taxon>
    </lineage>
</organism>
<protein>
    <submittedName>
        <fullName evidence="3">Uncharacterized protein</fullName>
    </submittedName>
</protein>
<evidence type="ECO:0000256" key="1">
    <source>
        <dbReference type="SAM" id="Coils"/>
    </source>
</evidence>
<feature type="compositionally biased region" description="Basic and acidic residues" evidence="2">
    <location>
        <begin position="27"/>
        <end position="40"/>
    </location>
</feature>
<feature type="compositionally biased region" description="Low complexity" evidence="2">
    <location>
        <begin position="170"/>
        <end position="179"/>
    </location>
</feature>
<dbReference type="OrthoDB" id="10561350at2759"/>
<keyword evidence="1" id="KW-0175">Coiled coil</keyword>
<feature type="coiled-coil region" evidence="1">
    <location>
        <begin position="232"/>
        <end position="266"/>
    </location>
</feature>
<evidence type="ECO:0000313" key="3">
    <source>
        <dbReference type="EMBL" id="GMI46058.1"/>
    </source>
</evidence>
<dbReference type="Proteomes" id="UP001165065">
    <property type="component" value="Unassembled WGS sequence"/>
</dbReference>
<name>A0A9W7GKR1_9STRA</name>
<gene>
    <name evidence="3" type="ORF">TrCOL_g13601</name>
</gene>
<accession>A0A9W7GKR1</accession>
<evidence type="ECO:0000313" key="4">
    <source>
        <dbReference type="Proteomes" id="UP001165065"/>
    </source>
</evidence>
<keyword evidence="4" id="KW-1185">Reference proteome</keyword>
<dbReference type="AlphaFoldDB" id="A0A9W7GKR1"/>
<sequence length="363" mass="40754">MSGRRVLSSRDFHDFANSPPKLPSSELPRRMRINLDESSRVKGVGRSVRGEKLRSGKAGNGGGLGVGKKKKKKKVAKKIVLEGDGDALDLLERPGYGVYDGYPHPKPWMDILEEKGGGEEYDEEEEEKEEEGYDDVDGLSSYQTPLPPPPPGRKKNTKKKGSTLKKRNASRSVQSRSSIPRPPPSSISRRSHKAPSIPLPVDPKSISTFDPSDSYLKHITFHEARKEAEKPMREAVGKVKVLMKRIAVLEERLRKVLRAEEEEKANMVPRVIRGWLNRYLMGGFRKWRNVVEGMVKGDAMSLYRGVVIKTTLKGLVRKYLRKGFDAMIGDRGRESKQEKGRDEYLSFGGNLTWTEVPPGSFIG</sequence>